<protein>
    <submittedName>
        <fullName evidence="2">Uncharacterized protein</fullName>
    </submittedName>
</protein>
<reference evidence="2 3" key="1">
    <citation type="journal article" date="2019" name="Commun. Biol.">
        <title>The bagworm genome reveals a unique fibroin gene that provides high tensile strength.</title>
        <authorList>
            <person name="Kono N."/>
            <person name="Nakamura H."/>
            <person name="Ohtoshi R."/>
            <person name="Tomita M."/>
            <person name="Numata K."/>
            <person name="Arakawa K."/>
        </authorList>
    </citation>
    <scope>NUCLEOTIDE SEQUENCE [LARGE SCALE GENOMIC DNA]</scope>
</reference>
<accession>A0A4C1TH47</accession>
<feature type="region of interest" description="Disordered" evidence="1">
    <location>
        <begin position="217"/>
        <end position="240"/>
    </location>
</feature>
<proteinExistence type="predicted"/>
<dbReference type="EMBL" id="BGZK01000054">
    <property type="protein sequence ID" value="GBP12900.1"/>
    <property type="molecule type" value="Genomic_DNA"/>
</dbReference>
<gene>
    <name evidence="2" type="ORF">EVAR_79249_1</name>
</gene>
<name>A0A4C1TH47_EUMVA</name>
<evidence type="ECO:0000256" key="1">
    <source>
        <dbReference type="SAM" id="MobiDB-lite"/>
    </source>
</evidence>
<evidence type="ECO:0000313" key="3">
    <source>
        <dbReference type="Proteomes" id="UP000299102"/>
    </source>
</evidence>
<organism evidence="2 3">
    <name type="scientific">Eumeta variegata</name>
    <name type="common">Bagworm moth</name>
    <name type="synonym">Eumeta japonica</name>
    <dbReference type="NCBI Taxonomy" id="151549"/>
    <lineage>
        <taxon>Eukaryota</taxon>
        <taxon>Metazoa</taxon>
        <taxon>Ecdysozoa</taxon>
        <taxon>Arthropoda</taxon>
        <taxon>Hexapoda</taxon>
        <taxon>Insecta</taxon>
        <taxon>Pterygota</taxon>
        <taxon>Neoptera</taxon>
        <taxon>Endopterygota</taxon>
        <taxon>Lepidoptera</taxon>
        <taxon>Glossata</taxon>
        <taxon>Ditrysia</taxon>
        <taxon>Tineoidea</taxon>
        <taxon>Psychidae</taxon>
        <taxon>Oiketicinae</taxon>
        <taxon>Eumeta</taxon>
    </lineage>
</organism>
<keyword evidence="3" id="KW-1185">Reference proteome</keyword>
<sequence length="240" mass="27115">MQCVAGVLYQSGVGARGRRGEGRRVARCLRGGSSDHAMPICRYFTARLLAQGDASSANGERCLVDHTGQGWHEAARLVYDFARLPRIGRGYFPLKNICRRRNFVPTWCPTTPLVHFVIRRQQQTGHSFPASLSKALTLPDWLSASFLNHHPRRVNHRSERTMRGDGLVTKKWFVGILPFLLWSKLHASDERMPGKYKISSVGKAVEATPGTLTDLRRHTAKPRRAKPASPALRTTYYRKR</sequence>
<dbReference type="Proteomes" id="UP000299102">
    <property type="component" value="Unassembled WGS sequence"/>
</dbReference>
<comment type="caution">
    <text evidence="2">The sequence shown here is derived from an EMBL/GenBank/DDBJ whole genome shotgun (WGS) entry which is preliminary data.</text>
</comment>
<dbReference type="AlphaFoldDB" id="A0A4C1TH47"/>
<evidence type="ECO:0000313" key="2">
    <source>
        <dbReference type="EMBL" id="GBP12900.1"/>
    </source>
</evidence>